<dbReference type="GO" id="GO:0071944">
    <property type="term" value="C:cell periphery"/>
    <property type="evidence" value="ECO:0007669"/>
    <property type="project" value="UniProtKB-ARBA"/>
</dbReference>
<evidence type="ECO:0000256" key="2">
    <source>
        <dbReference type="ARBA" id="ARBA00022692"/>
    </source>
</evidence>
<evidence type="ECO:0000256" key="3">
    <source>
        <dbReference type="ARBA" id="ARBA00022989"/>
    </source>
</evidence>
<comment type="subcellular location">
    <subcellularLocation>
        <location evidence="1">Membrane</location>
        <topology evidence="1">Single-pass membrane protein</topology>
    </subcellularLocation>
</comment>
<sequence>MASRWFTLALLLTPALALDNNFAFYPKGAQTCLNKAADDASCTGQDSKELNYCLCGLGSYKNDFILGSARCIGEEAPKDVDETYDTMKEACDQSSTPMKVSKKEFQDAAHEGYVTTTDATTSATATATGTDAPTTSATESAAASTTTAASNEDTGLSTAATAGIGIGAAVGGAAVLGLFVWLWLHRRKKNAEESHPMLPHYENGSHSPHNEAKAGGWSAAGTPQHGWGTPDPQAGFYTPQKPHGPVELPPDTVAAPNPVYEMEGTPAAPIEMPGSLPVMAQEHTPVSPRTLPGSSHGYPTSPQTLPVSPMVQQGDMNRP</sequence>
<proteinExistence type="predicted"/>
<keyword evidence="7" id="KW-0732">Signal</keyword>
<evidence type="ECO:0000313" key="8">
    <source>
        <dbReference type="EMBL" id="KAG5657006.1"/>
    </source>
</evidence>
<feature type="signal peptide" evidence="7">
    <location>
        <begin position="1"/>
        <end position="17"/>
    </location>
</feature>
<feature type="region of interest" description="Disordered" evidence="5">
    <location>
        <begin position="195"/>
        <end position="220"/>
    </location>
</feature>
<comment type="caution">
    <text evidence="8">The sequence shown here is derived from an EMBL/GenBank/DDBJ whole genome shotgun (WGS) entry which is preliminary data.</text>
</comment>
<evidence type="ECO:0000256" key="6">
    <source>
        <dbReference type="SAM" id="Phobius"/>
    </source>
</evidence>
<feature type="transmembrane region" description="Helical" evidence="6">
    <location>
        <begin position="162"/>
        <end position="184"/>
    </location>
</feature>
<evidence type="ECO:0000256" key="5">
    <source>
        <dbReference type="SAM" id="MobiDB-lite"/>
    </source>
</evidence>
<dbReference type="PANTHER" id="PTHR15549">
    <property type="entry name" value="PAIRED IMMUNOGLOBULIN-LIKE TYPE 2 RECEPTOR"/>
    <property type="match status" value="1"/>
</dbReference>
<dbReference type="GO" id="GO:0016020">
    <property type="term" value="C:membrane"/>
    <property type="evidence" value="ECO:0007669"/>
    <property type="project" value="UniProtKB-SubCell"/>
</dbReference>
<evidence type="ECO:0000256" key="4">
    <source>
        <dbReference type="ARBA" id="ARBA00023136"/>
    </source>
</evidence>
<dbReference type="Proteomes" id="UP000782241">
    <property type="component" value="Unassembled WGS sequence"/>
</dbReference>
<evidence type="ECO:0008006" key="10">
    <source>
        <dbReference type="Google" id="ProtNLM"/>
    </source>
</evidence>
<dbReference type="PANTHER" id="PTHR15549:SF26">
    <property type="entry name" value="AXIAL BUDDING PATTERN PROTEIN 2-RELATED"/>
    <property type="match status" value="1"/>
</dbReference>
<keyword evidence="3 6" id="KW-1133">Transmembrane helix</keyword>
<reference evidence="8" key="1">
    <citation type="submission" date="2021-04" db="EMBL/GenBank/DDBJ databases">
        <title>Draft genome of Fusarium avenaceum strain F156N33, isolated from an atmospheric sample in Virginia.</title>
        <authorList>
            <person name="Yang S."/>
            <person name="Vinatzer B.A."/>
            <person name="Coleman J."/>
        </authorList>
    </citation>
    <scope>NUCLEOTIDE SEQUENCE</scope>
    <source>
        <strain evidence="8">F156N33</strain>
    </source>
</reference>
<feature type="region of interest" description="Disordered" evidence="5">
    <location>
        <begin position="124"/>
        <end position="153"/>
    </location>
</feature>
<evidence type="ECO:0000313" key="9">
    <source>
        <dbReference type="Proteomes" id="UP000782241"/>
    </source>
</evidence>
<evidence type="ECO:0000256" key="1">
    <source>
        <dbReference type="ARBA" id="ARBA00004167"/>
    </source>
</evidence>
<dbReference type="EMBL" id="JAGPUO010000019">
    <property type="protein sequence ID" value="KAG5657006.1"/>
    <property type="molecule type" value="Genomic_DNA"/>
</dbReference>
<keyword evidence="4 6" id="KW-0472">Membrane</keyword>
<feature type="chain" id="PRO_5040128295" description="Extracellular membrane protein CFEM domain-containing protein" evidence="7">
    <location>
        <begin position="18"/>
        <end position="319"/>
    </location>
</feature>
<protein>
    <recommendedName>
        <fullName evidence="10">Extracellular membrane protein CFEM domain-containing protein</fullName>
    </recommendedName>
</protein>
<gene>
    <name evidence="8" type="ORF">KAF25_011175</name>
</gene>
<feature type="compositionally biased region" description="Low complexity" evidence="5">
    <location>
        <begin position="124"/>
        <end position="150"/>
    </location>
</feature>
<feature type="compositionally biased region" description="Polar residues" evidence="5">
    <location>
        <begin position="297"/>
        <end position="319"/>
    </location>
</feature>
<keyword evidence="2 6" id="KW-0812">Transmembrane</keyword>
<evidence type="ECO:0000256" key="7">
    <source>
        <dbReference type="SAM" id="SignalP"/>
    </source>
</evidence>
<feature type="region of interest" description="Disordered" evidence="5">
    <location>
        <begin position="271"/>
        <end position="319"/>
    </location>
</feature>
<dbReference type="AlphaFoldDB" id="A0A9P7GV76"/>
<accession>A0A9P7GV76</accession>
<dbReference type="InterPro" id="IPR051694">
    <property type="entry name" value="Immunoregulatory_rcpt-like"/>
</dbReference>
<organism evidence="8 9">
    <name type="scientific">Fusarium avenaceum</name>
    <dbReference type="NCBI Taxonomy" id="40199"/>
    <lineage>
        <taxon>Eukaryota</taxon>
        <taxon>Fungi</taxon>
        <taxon>Dikarya</taxon>
        <taxon>Ascomycota</taxon>
        <taxon>Pezizomycotina</taxon>
        <taxon>Sordariomycetes</taxon>
        <taxon>Hypocreomycetidae</taxon>
        <taxon>Hypocreales</taxon>
        <taxon>Nectriaceae</taxon>
        <taxon>Fusarium</taxon>
        <taxon>Fusarium tricinctum species complex</taxon>
    </lineage>
</organism>
<keyword evidence="9" id="KW-1185">Reference proteome</keyword>
<name>A0A9P7GV76_9HYPO</name>